<dbReference type="InterPro" id="IPR003614">
    <property type="entry name" value="Knottins"/>
</dbReference>
<accession>A0A7S8BGW0</accession>
<evidence type="ECO:0000256" key="6">
    <source>
        <dbReference type="ARBA" id="ARBA00023022"/>
    </source>
</evidence>
<name>A0A7S8BGW0_CORCQ</name>
<dbReference type="EMBL" id="MN816377">
    <property type="protein sequence ID" value="QPB70597.1"/>
    <property type="molecule type" value="mRNA"/>
</dbReference>
<keyword evidence="7" id="KW-1015">Disulfide bond</keyword>
<reference evidence="10" key="1">
    <citation type="submission" date="2019-12" db="EMBL/GenBank/DDBJ databases">
        <authorList>
            <person name="Qi X.-L."/>
            <person name="Li S.-W."/>
        </authorList>
    </citation>
    <scope>NUCLEOTIDE SEQUENCE</scope>
</reference>
<feature type="domain" description="Invertebrate defensins family profile" evidence="9">
    <location>
        <begin position="73"/>
        <end position="116"/>
    </location>
</feature>
<evidence type="ECO:0000256" key="8">
    <source>
        <dbReference type="SAM" id="SignalP"/>
    </source>
</evidence>
<dbReference type="InterPro" id="IPR001542">
    <property type="entry name" value="Defensin_invertebrate/fungal"/>
</dbReference>
<keyword evidence="2" id="KW-0964">Secreted</keyword>
<evidence type="ECO:0000256" key="4">
    <source>
        <dbReference type="ARBA" id="ARBA00022859"/>
    </source>
</evidence>
<proteinExistence type="evidence at transcript level"/>
<keyword evidence="8" id="KW-0732">Signal</keyword>
<evidence type="ECO:0000256" key="3">
    <source>
        <dbReference type="ARBA" id="ARBA00022588"/>
    </source>
</evidence>
<keyword evidence="5" id="KW-0929">Antimicrobial</keyword>
<sequence>MKVLVVFAAVAVVYIGAIPVFEEQLGELPYEIYEDDQTAGDQIRHTRSAFETYHEEEPLEDTEELTQGLRLKRATCDALSFQSKWITINHSACAIHCIAKGYKGGQCKNTVCHCRK</sequence>
<keyword evidence="5" id="KW-0211">Defensin</keyword>
<organism evidence="10">
    <name type="scientific">Coridius chinensis</name>
    <name type="common">Stink bug</name>
    <name type="synonym">Aspongopus chinensis</name>
    <dbReference type="NCBI Taxonomy" id="1028097"/>
    <lineage>
        <taxon>Eukaryota</taxon>
        <taxon>Metazoa</taxon>
        <taxon>Ecdysozoa</taxon>
        <taxon>Arthropoda</taxon>
        <taxon>Hexapoda</taxon>
        <taxon>Insecta</taxon>
        <taxon>Pterygota</taxon>
        <taxon>Neoptera</taxon>
        <taxon>Paraneoptera</taxon>
        <taxon>Hemiptera</taxon>
        <taxon>Heteroptera</taxon>
        <taxon>Panheteroptera</taxon>
        <taxon>Pentatomomorpha</taxon>
        <taxon>Pentatomoidea</taxon>
        <taxon>Dinidoridae</taxon>
        <taxon>Coridius</taxon>
    </lineage>
</organism>
<evidence type="ECO:0000256" key="1">
    <source>
        <dbReference type="ARBA" id="ARBA00004613"/>
    </source>
</evidence>
<keyword evidence="6" id="KW-0044">Antibiotic</keyword>
<feature type="signal peptide" evidence="8">
    <location>
        <begin position="1"/>
        <end position="17"/>
    </location>
</feature>
<dbReference type="Pfam" id="PF01097">
    <property type="entry name" value="Defensin_2"/>
    <property type="match status" value="1"/>
</dbReference>
<dbReference type="SMART" id="SM00505">
    <property type="entry name" value="Knot1"/>
    <property type="match status" value="1"/>
</dbReference>
<evidence type="ECO:0000256" key="2">
    <source>
        <dbReference type="ARBA" id="ARBA00022525"/>
    </source>
</evidence>
<dbReference type="PROSITE" id="PS51378">
    <property type="entry name" value="INVERT_DEFENSINS"/>
    <property type="match status" value="1"/>
</dbReference>
<feature type="chain" id="PRO_5030957524" evidence="8">
    <location>
        <begin position="18"/>
        <end position="116"/>
    </location>
</feature>
<dbReference type="GO" id="GO:0042742">
    <property type="term" value="P:defense response to bacterium"/>
    <property type="evidence" value="ECO:0007669"/>
    <property type="project" value="UniProtKB-KW"/>
</dbReference>
<dbReference type="AlphaFoldDB" id="A0A7S8BGW0"/>
<dbReference type="GO" id="GO:0006959">
    <property type="term" value="P:humoral immune response"/>
    <property type="evidence" value="ECO:0007669"/>
    <property type="project" value="TreeGrafter"/>
</dbReference>
<evidence type="ECO:0000259" key="9">
    <source>
        <dbReference type="PROSITE" id="PS51378"/>
    </source>
</evidence>
<keyword evidence="4" id="KW-0391">Immunity</keyword>
<dbReference type="SUPFAM" id="SSF57095">
    <property type="entry name" value="Scorpion toxin-like"/>
    <property type="match status" value="1"/>
</dbReference>
<evidence type="ECO:0000256" key="7">
    <source>
        <dbReference type="ARBA" id="ARBA00023157"/>
    </source>
</evidence>
<dbReference type="GO" id="GO:0005615">
    <property type="term" value="C:extracellular space"/>
    <property type="evidence" value="ECO:0007669"/>
    <property type="project" value="TreeGrafter"/>
</dbReference>
<dbReference type="PANTHER" id="PTHR13645:SF0">
    <property type="entry name" value="DEFENSIN"/>
    <property type="match status" value="1"/>
</dbReference>
<comment type="subcellular location">
    <subcellularLocation>
        <location evidence="1">Secreted</location>
    </subcellularLocation>
</comment>
<dbReference type="PANTHER" id="PTHR13645">
    <property type="entry name" value="DEFENSIN"/>
    <property type="match status" value="1"/>
</dbReference>
<dbReference type="CDD" id="cd21806">
    <property type="entry name" value="DEFL_defensin-like"/>
    <property type="match status" value="1"/>
</dbReference>
<protein>
    <submittedName>
        <fullName evidence="10">Defensin 2</fullName>
    </submittedName>
</protein>
<dbReference type="InterPro" id="IPR036574">
    <property type="entry name" value="Scorpion_toxin-like_sf"/>
</dbReference>
<dbReference type="GO" id="GO:0045087">
    <property type="term" value="P:innate immune response"/>
    <property type="evidence" value="ECO:0007669"/>
    <property type="project" value="UniProtKB-KW"/>
</dbReference>
<dbReference type="Gene3D" id="3.30.30.10">
    <property type="entry name" value="Knottin, scorpion toxin-like"/>
    <property type="match status" value="1"/>
</dbReference>
<evidence type="ECO:0000313" key="10">
    <source>
        <dbReference type="EMBL" id="QPB70597.1"/>
    </source>
</evidence>
<evidence type="ECO:0000256" key="5">
    <source>
        <dbReference type="ARBA" id="ARBA00022940"/>
    </source>
</evidence>
<keyword evidence="3" id="KW-0399">Innate immunity</keyword>